<proteinExistence type="predicted"/>
<evidence type="ECO:0000313" key="4">
    <source>
        <dbReference type="Proteomes" id="UP000636800"/>
    </source>
</evidence>
<keyword evidence="4" id="KW-1185">Reference proteome</keyword>
<organism evidence="2 5">
    <name type="scientific">Vanilla planifolia</name>
    <name type="common">Vanilla</name>
    <dbReference type="NCBI Taxonomy" id="51239"/>
    <lineage>
        <taxon>Eukaryota</taxon>
        <taxon>Viridiplantae</taxon>
        <taxon>Streptophyta</taxon>
        <taxon>Embryophyta</taxon>
        <taxon>Tracheophyta</taxon>
        <taxon>Spermatophyta</taxon>
        <taxon>Magnoliopsida</taxon>
        <taxon>Liliopsida</taxon>
        <taxon>Asparagales</taxon>
        <taxon>Orchidaceae</taxon>
        <taxon>Vanilloideae</taxon>
        <taxon>Vanilleae</taxon>
        <taxon>Vanilla</taxon>
    </lineage>
</organism>
<dbReference type="EMBL" id="JADCNM010000660">
    <property type="protein sequence ID" value="KAG0445768.1"/>
    <property type="molecule type" value="Genomic_DNA"/>
</dbReference>
<evidence type="ECO:0000313" key="2">
    <source>
        <dbReference type="EMBL" id="KAG0445768.1"/>
    </source>
</evidence>
<evidence type="ECO:0000313" key="3">
    <source>
        <dbReference type="EMBL" id="KAG0445785.1"/>
    </source>
</evidence>
<comment type="caution">
    <text evidence="2">The sequence shown here is derived from an EMBL/GenBank/DDBJ whole genome shotgun (WGS) entry which is preliminary data.</text>
</comment>
<dbReference type="Proteomes" id="UP000639772">
    <property type="component" value="Unassembled WGS sequence"/>
</dbReference>
<reference evidence="4 5" key="1">
    <citation type="journal article" date="2020" name="Nat. Food">
        <title>A phased Vanilla planifolia genome enables genetic improvement of flavour and production.</title>
        <authorList>
            <person name="Hasing T."/>
            <person name="Tang H."/>
            <person name="Brym M."/>
            <person name="Khazi F."/>
            <person name="Huang T."/>
            <person name="Chambers A.H."/>
        </authorList>
    </citation>
    <scope>NUCLEOTIDE SEQUENCE [LARGE SCALE GENOMIC DNA]</scope>
    <source>
        <tissue evidence="2">Leaf</tissue>
    </source>
</reference>
<name>A0A835P4N0_VANPL</name>
<gene>
    <name evidence="3" type="ORF">HPP92_029159</name>
    <name evidence="2" type="ORF">HPP92_029172</name>
</gene>
<protein>
    <submittedName>
        <fullName evidence="2">Uncharacterized protein</fullName>
    </submittedName>
</protein>
<feature type="compositionally biased region" description="Basic residues" evidence="1">
    <location>
        <begin position="1"/>
        <end position="11"/>
    </location>
</feature>
<feature type="compositionally biased region" description="Polar residues" evidence="1">
    <location>
        <begin position="12"/>
        <end position="24"/>
    </location>
</feature>
<feature type="region of interest" description="Disordered" evidence="1">
    <location>
        <begin position="1"/>
        <end position="28"/>
    </location>
</feature>
<dbReference type="AlphaFoldDB" id="A0A835P4N0"/>
<evidence type="ECO:0000313" key="5">
    <source>
        <dbReference type="Proteomes" id="UP000639772"/>
    </source>
</evidence>
<dbReference type="Proteomes" id="UP000636800">
    <property type="component" value="Unassembled WGS sequence"/>
</dbReference>
<sequence length="139" mass="15865">MTKARAPRHRSLQSIHQSSYPNNQQRKKMDEEVLFKPATTQLTVISAIRTKFHPGAMTAAVKIQKNRSKTTPSGTKCRILGSMLETMDDREGEPSDNRLERKACRGRRDPTTGYPMNVETYAQWNFKFCFNAIATRLST</sequence>
<accession>A0A835P4N0</accession>
<evidence type="ECO:0000256" key="1">
    <source>
        <dbReference type="SAM" id="MobiDB-lite"/>
    </source>
</evidence>
<dbReference type="EMBL" id="JADCNL010000659">
    <property type="protein sequence ID" value="KAG0445785.1"/>
    <property type="molecule type" value="Genomic_DNA"/>
</dbReference>